<evidence type="ECO:0000313" key="2">
    <source>
        <dbReference type="Proteomes" id="UP000463700"/>
    </source>
</evidence>
<sequence>MRGHLFASAPHTSARTFLETQSQHGNWQIELEAILARFKTYVRAEGIFRLNHNGTTRTDYDETVRSLVEKLSEREKSIALLAFASAFFDQRIGFCAKAFMVNYVDLQHQIEMRWSSLLADDNEKIADLKKLIAVHDYVGVCVLITLTLTAPNQQVLREALLDGCYNGTITPAPHVEASCNLVSCFLLKNDYRRAFDTISNLASRNPEQVDFQIQAAEILMQIPGEETGVSQKIASIRHAYKLGDADEKRLFEIEQVLATRNA</sequence>
<dbReference type="EMBL" id="VOSW01000071">
    <property type="protein sequence ID" value="KAE8756093.1"/>
    <property type="molecule type" value="Genomic_DNA"/>
</dbReference>
<reference evidence="1 2" key="1">
    <citation type="journal article" date="2020" name="Int. J. Syst. Evol. Microbiol.">
        <title>Paraburkholderia madseniana sp. nov., a phenolic acid-degrading bacterium isolated from acidic forest soil.</title>
        <authorList>
            <person name="Wilhelm R.C."/>
            <person name="Murphy S.J.L."/>
            <person name="Feriancek N.M."/>
            <person name="Karasz D.C."/>
            <person name="DeRito C.M."/>
            <person name="Newman J.D."/>
            <person name="Buckley D.H."/>
        </authorList>
    </citation>
    <scope>NUCLEOTIDE SEQUENCE [LARGE SCALE GENOMIC DNA]</scope>
    <source>
        <strain evidence="1 2">RP11</strain>
    </source>
</reference>
<organism evidence="1 2">
    <name type="scientific">Paraburkholderia madseniana</name>
    <dbReference type="NCBI Taxonomy" id="2599607"/>
    <lineage>
        <taxon>Bacteria</taxon>
        <taxon>Pseudomonadati</taxon>
        <taxon>Pseudomonadota</taxon>
        <taxon>Betaproteobacteria</taxon>
        <taxon>Burkholderiales</taxon>
        <taxon>Burkholderiaceae</taxon>
        <taxon>Paraburkholderia</taxon>
    </lineage>
</organism>
<comment type="caution">
    <text evidence="1">The sequence shown here is derived from an EMBL/GenBank/DDBJ whole genome shotgun (WGS) entry which is preliminary data.</text>
</comment>
<name>A0A6N6W6P4_9BURK</name>
<protein>
    <recommendedName>
        <fullName evidence="3">Tetratricopeptide repeat protein</fullName>
    </recommendedName>
</protein>
<dbReference type="RefSeq" id="WP_154565385.1">
    <property type="nucleotide sequence ID" value="NZ_VOSW01000071.1"/>
</dbReference>
<proteinExistence type="predicted"/>
<dbReference type="Proteomes" id="UP000463700">
    <property type="component" value="Unassembled WGS sequence"/>
</dbReference>
<evidence type="ECO:0008006" key="3">
    <source>
        <dbReference type="Google" id="ProtNLM"/>
    </source>
</evidence>
<evidence type="ECO:0000313" key="1">
    <source>
        <dbReference type="EMBL" id="KAE8756093.1"/>
    </source>
</evidence>
<accession>A0A6N6W6P4</accession>
<gene>
    <name evidence="1" type="ORF">FSO04_30790</name>
</gene>
<dbReference type="AlphaFoldDB" id="A0A6N6W6P4"/>